<dbReference type="InterPro" id="IPR053924">
    <property type="entry name" value="RecX_HTH_2nd"/>
</dbReference>
<evidence type="ECO:0000256" key="5">
    <source>
        <dbReference type="HAMAP-Rule" id="MF_01114"/>
    </source>
</evidence>
<feature type="domain" description="RecX first three-helical" evidence="8">
    <location>
        <begin position="10"/>
        <end position="49"/>
    </location>
</feature>
<protein>
    <recommendedName>
        <fullName evidence="3 5">Regulatory protein RecX</fullName>
    </recommendedName>
</protein>
<dbReference type="Pfam" id="PF02631">
    <property type="entry name" value="RecX_HTH2"/>
    <property type="match status" value="1"/>
</dbReference>
<evidence type="ECO:0000256" key="3">
    <source>
        <dbReference type="ARBA" id="ARBA00018111"/>
    </source>
</evidence>
<sequence length="155" mass="18170">MGDTQLLKSAKNKAAKYCAYQERTQQEVRDKLYKWGYYGDDVEEVIAFLISEGFVNEERYAIAYVRGHFNQKKWGRLKIKMGLQQKDISPYCIKKGLAEINNTAYEEAIESLLKKKYNQLSGEDLYVKKNKSVRYVMQKGFEPNLIWEIANSLFK</sequence>
<evidence type="ECO:0000259" key="7">
    <source>
        <dbReference type="Pfam" id="PF21981"/>
    </source>
</evidence>
<dbReference type="GO" id="GO:0005737">
    <property type="term" value="C:cytoplasm"/>
    <property type="evidence" value="ECO:0007669"/>
    <property type="project" value="UniProtKB-SubCell"/>
</dbReference>
<feature type="domain" description="RecX second three-helical" evidence="6">
    <location>
        <begin position="56"/>
        <end position="97"/>
    </location>
</feature>
<dbReference type="AlphaFoldDB" id="A0A937AIC7"/>
<comment type="similarity">
    <text evidence="2 5">Belongs to the RecX family.</text>
</comment>
<dbReference type="RefSeq" id="WP_201917442.1">
    <property type="nucleotide sequence ID" value="NZ_JAERQG010000001.1"/>
</dbReference>
<dbReference type="HAMAP" id="MF_01114">
    <property type="entry name" value="RecX"/>
    <property type="match status" value="1"/>
</dbReference>
<keyword evidence="4 5" id="KW-0963">Cytoplasm</keyword>
<comment type="subcellular location">
    <subcellularLocation>
        <location evidence="1 5">Cytoplasm</location>
    </subcellularLocation>
</comment>
<dbReference type="GO" id="GO:0006282">
    <property type="term" value="P:regulation of DNA repair"/>
    <property type="evidence" value="ECO:0007669"/>
    <property type="project" value="UniProtKB-UniRule"/>
</dbReference>
<evidence type="ECO:0000313" key="9">
    <source>
        <dbReference type="EMBL" id="MBL0764143.1"/>
    </source>
</evidence>
<dbReference type="InterPro" id="IPR036388">
    <property type="entry name" value="WH-like_DNA-bd_sf"/>
</dbReference>
<evidence type="ECO:0000313" key="10">
    <source>
        <dbReference type="Proteomes" id="UP000642920"/>
    </source>
</evidence>
<dbReference type="EMBL" id="JAERQG010000001">
    <property type="protein sequence ID" value="MBL0764143.1"/>
    <property type="molecule type" value="Genomic_DNA"/>
</dbReference>
<dbReference type="Pfam" id="PF21981">
    <property type="entry name" value="RecX_HTH3"/>
    <property type="match status" value="1"/>
</dbReference>
<comment type="function">
    <text evidence="5">Modulates RecA activity.</text>
</comment>
<dbReference type="PANTHER" id="PTHR33602">
    <property type="entry name" value="REGULATORY PROTEIN RECX FAMILY PROTEIN"/>
    <property type="match status" value="1"/>
</dbReference>
<dbReference type="PANTHER" id="PTHR33602:SF1">
    <property type="entry name" value="REGULATORY PROTEIN RECX FAMILY PROTEIN"/>
    <property type="match status" value="1"/>
</dbReference>
<evidence type="ECO:0000259" key="8">
    <source>
        <dbReference type="Pfam" id="PF21982"/>
    </source>
</evidence>
<evidence type="ECO:0000256" key="4">
    <source>
        <dbReference type="ARBA" id="ARBA00022490"/>
    </source>
</evidence>
<proteinExistence type="inferred from homology"/>
<comment type="caution">
    <text evidence="9">The sequence shown here is derived from an EMBL/GenBank/DDBJ whole genome shotgun (WGS) entry which is preliminary data.</text>
</comment>
<dbReference type="Pfam" id="PF21982">
    <property type="entry name" value="RecX_HTH1"/>
    <property type="match status" value="1"/>
</dbReference>
<gene>
    <name evidence="5" type="primary">recX</name>
    <name evidence="9" type="ORF">JKP34_02695</name>
</gene>
<dbReference type="InterPro" id="IPR053926">
    <property type="entry name" value="RecX_HTH_1st"/>
</dbReference>
<reference evidence="9" key="1">
    <citation type="submission" date="2021-01" db="EMBL/GenBank/DDBJ databases">
        <title>Marivirga sp. nov., isolated from intertidal surface sediments.</title>
        <authorList>
            <person name="Zhang M."/>
        </authorList>
    </citation>
    <scope>NUCLEOTIDE SEQUENCE</scope>
    <source>
        <strain evidence="9">SM1354</strain>
    </source>
</reference>
<dbReference type="Gene3D" id="1.10.10.10">
    <property type="entry name" value="Winged helix-like DNA-binding domain superfamily/Winged helix DNA-binding domain"/>
    <property type="match status" value="3"/>
</dbReference>
<dbReference type="Proteomes" id="UP000642920">
    <property type="component" value="Unassembled WGS sequence"/>
</dbReference>
<dbReference type="InterPro" id="IPR003783">
    <property type="entry name" value="Regulatory_RecX"/>
</dbReference>
<accession>A0A937AIC7</accession>
<evidence type="ECO:0000256" key="1">
    <source>
        <dbReference type="ARBA" id="ARBA00004496"/>
    </source>
</evidence>
<evidence type="ECO:0000259" key="6">
    <source>
        <dbReference type="Pfam" id="PF02631"/>
    </source>
</evidence>
<dbReference type="InterPro" id="IPR053925">
    <property type="entry name" value="RecX_HTH_3rd"/>
</dbReference>
<keyword evidence="10" id="KW-1185">Reference proteome</keyword>
<feature type="domain" description="RecX third three-helical" evidence="7">
    <location>
        <begin position="105"/>
        <end position="148"/>
    </location>
</feature>
<organism evidence="9 10">
    <name type="scientific">Marivirga atlantica</name>
    <dbReference type="NCBI Taxonomy" id="1548457"/>
    <lineage>
        <taxon>Bacteria</taxon>
        <taxon>Pseudomonadati</taxon>
        <taxon>Bacteroidota</taxon>
        <taxon>Cytophagia</taxon>
        <taxon>Cytophagales</taxon>
        <taxon>Marivirgaceae</taxon>
        <taxon>Marivirga</taxon>
    </lineage>
</organism>
<name>A0A937AIC7_9BACT</name>
<evidence type="ECO:0000256" key="2">
    <source>
        <dbReference type="ARBA" id="ARBA00009695"/>
    </source>
</evidence>